<dbReference type="OrthoDB" id="9786026at2"/>
<dbReference type="PROSITE" id="PS50146">
    <property type="entry name" value="DAGK"/>
    <property type="match status" value="1"/>
</dbReference>
<keyword evidence="7" id="KW-0067">ATP-binding</keyword>
<evidence type="ECO:0000256" key="9">
    <source>
        <dbReference type="ARBA" id="ARBA00023209"/>
    </source>
</evidence>
<keyword evidence="3" id="KW-0444">Lipid biosynthesis</keyword>
<evidence type="ECO:0000313" key="12">
    <source>
        <dbReference type="EMBL" id="MBA4542068.1"/>
    </source>
</evidence>
<dbReference type="GO" id="GO:0005524">
    <property type="term" value="F:ATP binding"/>
    <property type="evidence" value="ECO:0007669"/>
    <property type="project" value="UniProtKB-KW"/>
</dbReference>
<comment type="cofactor">
    <cofactor evidence="1">
        <name>Mg(2+)</name>
        <dbReference type="ChEBI" id="CHEBI:18420"/>
    </cofactor>
</comment>
<dbReference type="InterPro" id="IPR050187">
    <property type="entry name" value="Lipid_Phosphate_FormReg"/>
</dbReference>
<reference evidence="12 13" key="1">
    <citation type="submission" date="2020-07" db="EMBL/GenBank/DDBJ databases">
        <authorList>
            <person name="Feng H."/>
        </authorList>
    </citation>
    <scope>NUCLEOTIDE SEQUENCE [LARGE SCALE GENOMIC DNA]</scope>
    <source>
        <strain evidence="13">s-11</strain>
    </source>
</reference>
<evidence type="ECO:0000313" key="13">
    <source>
        <dbReference type="Proteomes" id="UP000530514"/>
    </source>
</evidence>
<evidence type="ECO:0000256" key="5">
    <source>
        <dbReference type="ARBA" id="ARBA00022741"/>
    </source>
</evidence>
<dbReference type="SMART" id="SM00046">
    <property type="entry name" value="DAGKc"/>
    <property type="match status" value="1"/>
</dbReference>
<accession>A0A7W2AHQ5</accession>
<keyword evidence="6 12" id="KW-0418">Kinase</keyword>
<evidence type="ECO:0000256" key="1">
    <source>
        <dbReference type="ARBA" id="ARBA00001946"/>
    </source>
</evidence>
<sequence>MYLFVVNEVSGKGRGREVWAYVQKRLQEMRVPHEAVCTEGPGHAEEIARDAREGKMFKAIIAVGGDGTVNEVGNGVIGSDLPIGYIPAGTGNDFALAHRIPLDPEWALERILRHQVYQVDTGMLKERHMIGFMGIGFDAKVAEAVNMSQRKRWLGRLTYGIEAIKTLKSFKPQPAVITVDGRRYEYDGVWLVAVANIPNYAGGIRICPHAQMNDGLLDLCCVRNLTPGQFLRVFPSAYRGKHIHHPSVVFHSGREITIETDAPFIAHVDGEVHGGAPVTVRVAPKSLSIL</sequence>
<name>A0A7W2AHQ5_9BACL</name>
<gene>
    <name evidence="12" type="ORF">H1164_04025</name>
</gene>
<dbReference type="InterPro" id="IPR001206">
    <property type="entry name" value="Diacylglycerol_kinase_cat_dom"/>
</dbReference>
<keyword evidence="10" id="KW-1208">Phospholipid metabolism</keyword>
<dbReference type="GO" id="GO:0008654">
    <property type="term" value="P:phospholipid biosynthetic process"/>
    <property type="evidence" value="ECO:0007669"/>
    <property type="project" value="UniProtKB-KW"/>
</dbReference>
<dbReference type="RefSeq" id="WP_033099455.1">
    <property type="nucleotide sequence ID" value="NZ_JACEIP010000004.1"/>
</dbReference>
<dbReference type="EMBL" id="JACEIP010000004">
    <property type="protein sequence ID" value="MBA4542068.1"/>
    <property type="molecule type" value="Genomic_DNA"/>
</dbReference>
<dbReference type="PANTHER" id="PTHR12358">
    <property type="entry name" value="SPHINGOSINE KINASE"/>
    <property type="match status" value="1"/>
</dbReference>
<keyword evidence="13" id="KW-1185">Reference proteome</keyword>
<evidence type="ECO:0000256" key="6">
    <source>
        <dbReference type="ARBA" id="ARBA00022777"/>
    </source>
</evidence>
<protein>
    <submittedName>
        <fullName evidence="12">Diacylglycerol kinase family lipid kinase</fullName>
    </submittedName>
</protein>
<dbReference type="Pfam" id="PF00781">
    <property type="entry name" value="DAGK_cat"/>
    <property type="match status" value="1"/>
</dbReference>
<dbReference type="Pfam" id="PF19279">
    <property type="entry name" value="YegS_C"/>
    <property type="match status" value="1"/>
</dbReference>
<keyword evidence="4" id="KW-0808">Transferase</keyword>
<dbReference type="InterPro" id="IPR017438">
    <property type="entry name" value="ATP-NAD_kinase_N"/>
</dbReference>
<keyword evidence="9" id="KW-0594">Phospholipid biosynthesis</keyword>
<proteinExistence type="inferred from homology"/>
<comment type="similarity">
    <text evidence="2">Belongs to the diacylglycerol/lipid kinase family.</text>
</comment>
<dbReference type="InterPro" id="IPR016064">
    <property type="entry name" value="NAD/diacylglycerol_kinase_sf"/>
</dbReference>
<keyword evidence="5" id="KW-0547">Nucleotide-binding</keyword>
<keyword evidence="8" id="KW-0443">Lipid metabolism</keyword>
<dbReference type="NCBIfam" id="TIGR00147">
    <property type="entry name" value="YegS/Rv2252/BmrU family lipid kinase"/>
    <property type="match status" value="1"/>
</dbReference>
<dbReference type="GO" id="GO:0016301">
    <property type="term" value="F:kinase activity"/>
    <property type="evidence" value="ECO:0007669"/>
    <property type="project" value="UniProtKB-KW"/>
</dbReference>
<dbReference type="Gene3D" id="2.60.200.40">
    <property type="match status" value="1"/>
</dbReference>
<dbReference type="PANTHER" id="PTHR12358:SF54">
    <property type="entry name" value="SPHINGOSINE KINASE RELATED PROTEIN"/>
    <property type="match status" value="1"/>
</dbReference>
<evidence type="ECO:0000256" key="10">
    <source>
        <dbReference type="ARBA" id="ARBA00023264"/>
    </source>
</evidence>
<evidence type="ECO:0000256" key="3">
    <source>
        <dbReference type="ARBA" id="ARBA00022516"/>
    </source>
</evidence>
<comment type="caution">
    <text evidence="12">The sequence shown here is derived from an EMBL/GenBank/DDBJ whole genome shotgun (WGS) entry which is preliminary data.</text>
</comment>
<dbReference type="InterPro" id="IPR045540">
    <property type="entry name" value="YegS/DAGK_C"/>
</dbReference>
<evidence type="ECO:0000256" key="8">
    <source>
        <dbReference type="ARBA" id="ARBA00023098"/>
    </source>
</evidence>
<evidence type="ECO:0000259" key="11">
    <source>
        <dbReference type="PROSITE" id="PS50146"/>
    </source>
</evidence>
<dbReference type="SUPFAM" id="SSF111331">
    <property type="entry name" value="NAD kinase/diacylglycerol kinase-like"/>
    <property type="match status" value="1"/>
</dbReference>
<evidence type="ECO:0000256" key="2">
    <source>
        <dbReference type="ARBA" id="ARBA00005983"/>
    </source>
</evidence>
<dbReference type="AlphaFoldDB" id="A0A7W2AHQ5"/>
<evidence type="ECO:0000256" key="4">
    <source>
        <dbReference type="ARBA" id="ARBA00022679"/>
    </source>
</evidence>
<evidence type="ECO:0000256" key="7">
    <source>
        <dbReference type="ARBA" id="ARBA00022840"/>
    </source>
</evidence>
<organism evidence="12 13">
    <name type="scientific">Thermoactinomyces daqus</name>
    <dbReference type="NCBI Taxonomy" id="1329516"/>
    <lineage>
        <taxon>Bacteria</taxon>
        <taxon>Bacillati</taxon>
        <taxon>Bacillota</taxon>
        <taxon>Bacilli</taxon>
        <taxon>Bacillales</taxon>
        <taxon>Thermoactinomycetaceae</taxon>
        <taxon>Thermoactinomyces</taxon>
    </lineage>
</organism>
<dbReference type="Gene3D" id="3.40.50.10330">
    <property type="entry name" value="Probable inorganic polyphosphate/atp-NAD kinase, domain 1"/>
    <property type="match status" value="1"/>
</dbReference>
<dbReference type="Proteomes" id="UP000530514">
    <property type="component" value="Unassembled WGS sequence"/>
</dbReference>
<dbReference type="InterPro" id="IPR005218">
    <property type="entry name" value="Diacylglycerol/lipid_kinase"/>
</dbReference>
<feature type="domain" description="DAGKc" evidence="11">
    <location>
        <begin position="1"/>
        <end position="128"/>
    </location>
</feature>